<evidence type="ECO:0000313" key="2">
    <source>
        <dbReference type="Proteomes" id="UP000202420"/>
    </source>
</evidence>
<protein>
    <submittedName>
        <fullName evidence="1">Uncharacterized protein z208L</fullName>
    </submittedName>
</protein>
<sequence>MFAQRVQRSPVLLVSRSWKPLFRSFLRLSQKSRNHVASSCSSLLFIPFSIGPKESRSAPWLRAVSTIKPRVRGDVSFAPGLLMSLSEKLRAKFQYSLM</sequence>
<proteinExistence type="predicted"/>
<dbReference type="Proteomes" id="UP000202420">
    <property type="component" value="Segment"/>
</dbReference>
<gene>
    <name evidence="1" type="primary">z208L</name>
    <name evidence="1" type="ORF">ATCV1_z208L</name>
</gene>
<dbReference type="KEGG" id="vg:5470987"/>
<dbReference type="EMBL" id="EF101928">
    <property type="protein sequence ID" value="ABT16342.1"/>
    <property type="molecule type" value="Genomic_DNA"/>
</dbReference>
<reference evidence="1 2" key="1">
    <citation type="submission" date="2006-09" db="EMBL/GenBank/DDBJ databases">
        <title>Sequence and annotation of the 288-kb ATCV-1 virus that infects an endosymbiotic Chlorella strain of the heliozoon Acanthocystis turfacea.</title>
        <authorList>
            <person name="Fitzgerald L.A."/>
            <person name="Graves M.V."/>
            <person name="Li X."/>
            <person name="Pfitzner A.J.P."/>
            <person name="Hartigan J."/>
            <person name="Van Etten J.L."/>
        </authorList>
    </citation>
    <scope>NUCLEOTIDE SEQUENCE [LARGE SCALE GENOMIC DNA]</scope>
    <source>
        <strain evidence="1 2">ATCV-1</strain>
    </source>
</reference>
<name>A7K8G8_9PHYC</name>
<dbReference type="OrthoDB" id="41412at10239"/>
<evidence type="ECO:0000313" key="1">
    <source>
        <dbReference type="EMBL" id="ABT16342.1"/>
    </source>
</evidence>
<accession>A7K8G8</accession>
<keyword evidence="2" id="KW-1185">Reference proteome</keyword>
<dbReference type="GeneID" id="5470987"/>
<organism evidence="1 2">
    <name type="scientific">Chlorovirus heliozoae</name>
    <dbReference type="NCBI Taxonomy" id="322019"/>
    <lineage>
        <taxon>Viruses</taxon>
        <taxon>Varidnaviria</taxon>
        <taxon>Bamfordvirae</taxon>
        <taxon>Nucleocytoviricota</taxon>
        <taxon>Megaviricetes</taxon>
        <taxon>Algavirales</taxon>
        <taxon>Phycodnaviridae</taxon>
        <taxon>Chlorovirus</taxon>
    </lineage>
</organism>
<dbReference type="RefSeq" id="YP_001426689.1">
    <property type="nucleotide sequence ID" value="NC_008724.1"/>
</dbReference>